<evidence type="ECO:0000256" key="4">
    <source>
        <dbReference type="ARBA" id="ARBA00023002"/>
    </source>
</evidence>
<evidence type="ECO:0000256" key="6">
    <source>
        <dbReference type="PIRSR" id="PIRSR610300-51"/>
    </source>
</evidence>
<sequence length="198" mass="21836">MSIHKLRSFIGDIAELVDSNVGESALLEHGKASLHGLIRTDDWLPHAYAQPSPERYQQYLLYADARQRFSVVSFVWGPGQQTPIHDHTVWGLIGVLRGAELAAPYTRHADGSLQQSGAELRLDAGDVEAVSPVIGDIHRVRNAYDDRTSISIHVYGANIGAVRRATYSPEGVPKPFISGYSNPTLPNLWDLSKEQPRS</sequence>
<dbReference type="PANTHER" id="PTHR12918:SF1">
    <property type="entry name" value="CYSTEINE DIOXYGENASE TYPE 1"/>
    <property type="match status" value="1"/>
</dbReference>
<dbReference type="InterPro" id="IPR011051">
    <property type="entry name" value="RmlC_Cupin_sf"/>
</dbReference>
<evidence type="ECO:0000256" key="1">
    <source>
        <dbReference type="ARBA" id="ARBA00006622"/>
    </source>
</evidence>
<evidence type="ECO:0000256" key="3">
    <source>
        <dbReference type="ARBA" id="ARBA00022964"/>
    </source>
</evidence>
<reference evidence="8" key="1">
    <citation type="submission" date="2016-10" db="EMBL/GenBank/DDBJ databases">
        <authorList>
            <person name="Varghese N."/>
        </authorList>
    </citation>
    <scope>NUCLEOTIDE SEQUENCE [LARGE SCALE GENOMIC DNA]</scope>
    <source>
        <strain evidence="8">GAS106B</strain>
    </source>
</reference>
<dbReference type="Pfam" id="PF05995">
    <property type="entry name" value="CDO_I"/>
    <property type="match status" value="1"/>
</dbReference>
<name>A0A1H1JEJ1_9BURK</name>
<dbReference type="InterPro" id="IPR014710">
    <property type="entry name" value="RmlC-like_jellyroll"/>
</dbReference>
<dbReference type="RefSeq" id="WP_074771435.1">
    <property type="nucleotide sequence ID" value="NZ_FNKP01000003.1"/>
</dbReference>
<dbReference type="Gene3D" id="1.20.5.440">
    <property type="entry name" value="ATP synthase delta/epsilon subunit, C-terminal domain"/>
    <property type="match status" value="1"/>
</dbReference>
<evidence type="ECO:0000256" key="2">
    <source>
        <dbReference type="ARBA" id="ARBA00022723"/>
    </source>
</evidence>
<feature type="binding site" evidence="6">
    <location>
        <position position="138"/>
    </location>
    <ligand>
        <name>Fe cation</name>
        <dbReference type="ChEBI" id="CHEBI:24875"/>
        <note>catalytic</note>
    </ligand>
</feature>
<feature type="binding site" evidence="6">
    <location>
        <position position="87"/>
    </location>
    <ligand>
        <name>Fe cation</name>
        <dbReference type="ChEBI" id="CHEBI:24875"/>
        <note>catalytic</note>
    </ligand>
</feature>
<keyword evidence="4" id="KW-0560">Oxidoreductase</keyword>
<protein>
    <submittedName>
        <fullName evidence="7">Predicted metal-dependent enzyme of the double-stranded beta helix superfamily</fullName>
    </submittedName>
</protein>
<keyword evidence="2 6" id="KW-0479">Metal-binding</keyword>
<feature type="binding site" evidence="6">
    <location>
        <position position="85"/>
    </location>
    <ligand>
        <name>Fe cation</name>
        <dbReference type="ChEBI" id="CHEBI:24875"/>
        <note>catalytic</note>
    </ligand>
</feature>
<proteinExistence type="inferred from homology"/>
<dbReference type="AlphaFoldDB" id="A0A1H1JEJ1"/>
<dbReference type="SUPFAM" id="SSF51182">
    <property type="entry name" value="RmlC-like cupins"/>
    <property type="match status" value="1"/>
</dbReference>
<dbReference type="InterPro" id="IPR010300">
    <property type="entry name" value="CDO_1"/>
</dbReference>
<organism evidence="7 8">
    <name type="scientific">Paraburkholderia fungorum</name>
    <dbReference type="NCBI Taxonomy" id="134537"/>
    <lineage>
        <taxon>Bacteria</taxon>
        <taxon>Pseudomonadati</taxon>
        <taxon>Pseudomonadota</taxon>
        <taxon>Betaproteobacteria</taxon>
        <taxon>Burkholderiales</taxon>
        <taxon>Burkholderiaceae</taxon>
        <taxon>Paraburkholderia</taxon>
    </lineage>
</organism>
<dbReference type="Gene3D" id="2.60.120.10">
    <property type="entry name" value="Jelly Rolls"/>
    <property type="match status" value="1"/>
</dbReference>
<evidence type="ECO:0000256" key="5">
    <source>
        <dbReference type="ARBA" id="ARBA00023004"/>
    </source>
</evidence>
<keyword evidence="3" id="KW-0223">Dioxygenase</keyword>
<accession>A0A1H1JEJ1</accession>
<keyword evidence="8" id="KW-1185">Reference proteome</keyword>
<dbReference type="OrthoDB" id="7059163at2"/>
<dbReference type="Proteomes" id="UP000183487">
    <property type="component" value="Unassembled WGS sequence"/>
</dbReference>
<comment type="similarity">
    <text evidence="1">Belongs to the cysteine dioxygenase family.</text>
</comment>
<gene>
    <name evidence="7" type="ORF">SAMN05443245_6199</name>
</gene>
<dbReference type="EMBL" id="FNKP01000003">
    <property type="protein sequence ID" value="SDR48409.1"/>
    <property type="molecule type" value="Genomic_DNA"/>
</dbReference>
<dbReference type="PANTHER" id="PTHR12918">
    <property type="entry name" value="CYSTEINE DIOXYGENASE"/>
    <property type="match status" value="1"/>
</dbReference>
<evidence type="ECO:0000313" key="8">
    <source>
        <dbReference type="Proteomes" id="UP000183487"/>
    </source>
</evidence>
<dbReference type="CDD" id="cd10548">
    <property type="entry name" value="cupin_CDO"/>
    <property type="match status" value="1"/>
</dbReference>
<dbReference type="GO" id="GO:0008198">
    <property type="term" value="F:ferrous iron binding"/>
    <property type="evidence" value="ECO:0007669"/>
    <property type="project" value="TreeGrafter"/>
</dbReference>
<keyword evidence="5 6" id="KW-0408">Iron</keyword>
<dbReference type="GO" id="GO:0016702">
    <property type="term" value="F:oxidoreductase activity, acting on single donors with incorporation of molecular oxygen, incorporation of two atoms of oxygen"/>
    <property type="evidence" value="ECO:0007669"/>
    <property type="project" value="InterPro"/>
</dbReference>
<evidence type="ECO:0000313" key="7">
    <source>
        <dbReference type="EMBL" id="SDR48409.1"/>
    </source>
</evidence>